<evidence type="ECO:0000313" key="3">
    <source>
        <dbReference type="EMBL" id="SDZ06485.1"/>
    </source>
</evidence>
<dbReference type="AlphaFoldDB" id="A0A1H3Q0C0"/>
<dbReference type="EMBL" id="FNPZ01000002">
    <property type="protein sequence ID" value="SDZ06485.1"/>
    <property type="molecule type" value="Genomic_DNA"/>
</dbReference>
<reference evidence="3 4" key="1">
    <citation type="submission" date="2016-10" db="EMBL/GenBank/DDBJ databases">
        <authorList>
            <person name="de Groot N.N."/>
        </authorList>
    </citation>
    <scope>NUCLEOTIDE SEQUENCE [LARGE SCALE GENOMIC DNA]</scope>
    <source>
        <strain evidence="3 4">CGMCC 4.3491</strain>
    </source>
</reference>
<evidence type="ECO:0000256" key="1">
    <source>
        <dbReference type="SAM" id="MobiDB-lite"/>
    </source>
</evidence>
<evidence type="ECO:0000313" key="4">
    <source>
        <dbReference type="Proteomes" id="UP000198891"/>
    </source>
</evidence>
<organism evidence="3 4">
    <name type="scientific">Herbiconiux ginsengi</name>
    <dbReference type="NCBI Taxonomy" id="381665"/>
    <lineage>
        <taxon>Bacteria</taxon>
        <taxon>Bacillati</taxon>
        <taxon>Actinomycetota</taxon>
        <taxon>Actinomycetes</taxon>
        <taxon>Micrococcales</taxon>
        <taxon>Microbacteriaceae</taxon>
        <taxon>Herbiconiux</taxon>
    </lineage>
</organism>
<name>A0A1H3Q0C0_9MICO</name>
<feature type="region of interest" description="Disordered" evidence="1">
    <location>
        <begin position="1"/>
        <end position="20"/>
    </location>
</feature>
<keyword evidence="2" id="KW-0472">Membrane</keyword>
<feature type="transmembrane region" description="Helical" evidence="2">
    <location>
        <begin position="26"/>
        <end position="48"/>
    </location>
</feature>
<dbReference type="STRING" id="381665.SAMN05216554_2207"/>
<keyword evidence="2" id="KW-0812">Transmembrane</keyword>
<keyword evidence="4" id="KW-1185">Reference proteome</keyword>
<sequence>MQERVQGERMTPEYTAGRSLEEPNRIVGLLPLAGVVTFIIAEIVRLVAVETHDSPIPQPDRSFDTAATSPRGR</sequence>
<feature type="region of interest" description="Disordered" evidence="1">
    <location>
        <begin position="51"/>
        <end position="73"/>
    </location>
</feature>
<keyword evidence="2" id="KW-1133">Transmembrane helix</keyword>
<feature type="compositionally biased region" description="Basic and acidic residues" evidence="1">
    <location>
        <begin position="1"/>
        <end position="11"/>
    </location>
</feature>
<proteinExistence type="predicted"/>
<dbReference type="Proteomes" id="UP000198891">
    <property type="component" value="Unassembled WGS sequence"/>
</dbReference>
<protein>
    <submittedName>
        <fullName evidence="3">Uncharacterized protein</fullName>
    </submittedName>
</protein>
<gene>
    <name evidence="3" type="ORF">SAMN05216554_2207</name>
</gene>
<evidence type="ECO:0000256" key="2">
    <source>
        <dbReference type="SAM" id="Phobius"/>
    </source>
</evidence>
<accession>A0A1H3Q0C0</accession>